<feature type="compositionally biased region" description="Basic and acidic residues" evidence="4">
    <location>
        <begin position="65"/>
        <end position="124"/>
    </location>
</feature>
<dbReference type="SMART" id="SM00160">
    <property type="entry name" value="RanBD"/>
    <property type="match status" value="1"/>
</dbReference>
<feature type="compositionally biased region" description="Basic and acidic residues" evidence="4">
    <location>
        <begin position="41"/>
        <end position="55"/>
    </location>
</feature>
<dbReference type="CDD" id="cd13180">
    <property type="entry name" value="RanBD_RanBP3"/>
    <property type="match status" value="1"/>
</dbReference>
<feature type="region of interest" description="Disordered" evidence="4">
    <location>
        <begin position="192"/>
        <end position="230"/>
    </location>
</feature>
<dbReference type="PANTHER" id="PTHR23138:SF142">
    <property type="entry name" value="RAN-BINDING PROTEIN 3B-RELATED"/>
    <property type="match status" value="1"/>
</dbReference>
<dbReference type="FunFam" id="2.30.29.30:FF:000454">
    <property type="entry name" value="Ran-specific GTPase-activating protein 2"/>
    <property type="match status" value="1"/>
</dbReference>
<dbReference type="OrthoDB" id="411251at2759"/>
<dbReference type="Proteomes" id="UP000190831">
    <property type="component" value="Chromosome B"/>
</dbReference>
<gene>
    <name evidence="6" type="ORF">LAFE_0B04742G</name>
</gene>
<feature type="compositionally biased region" description="Basic and acidic residues" evidence="4">
    <location>
        <begin position="8"/>
        <end position="34"/>
    </location>
</feature>
<dbReference type="OMA" id="NMDKRGV"/>
<feature type="compositionally biased region" description="Basic and acidic residues" evidence="4">
    <location>
        <begin position="197"/>
        <end position="217"/>
    </location>
</feature>
<evidence type="ECO:0000313" key="6">
    <source>
        <dbReference type="EMBL" id="SCV99889.1"/>
    </source>
</evidence>
<feature type="compositionally biased region" description="Low complexity" evidence="4">
    <location>
        <begin position="126"/>
        <end position="139"/>
    </location>
</feature>
<dbReference type="SUPFAM" id="SSF50729">
    <property type="entry name" value="PH domain-like"/>
    <property type="match status" value="1"/>
</dbReference>
<evidence type="ECO:0000313" key="7">
    <source>
        <dbReference type="Proteomes" id="UP000190831"/>
    </source>
</evidence>
<keyword evidence="7" id="KW-1185">Reference proteome</keyword>
<dbReference type="InterPro" id="IPR011993">
    <property type="entry name" value="PH-like_dom_sf"/>
</dbReference>
<comment type="subcellular location">
    <subcellularLocation>
        <location evidence="1">Nucleus</location>
    </subcellularLocation>
</comment>
<dbReference type="GO" id="GO:0006607">
    <property type="term" value="P:NLS-bearing protein import into nucleus"/>
    <property type="evidence" value="ECO:0007669"/>
    <property type="project" value="TreeGrafter"/>
</dbReference>
<dbReference type="PANTHER" id="PTHR23138">
    <property type="entry name" value="RAN BINDING PROTEIN"/>
    <property type="match status" value="1"/>
</dbReference>
<dbReference type="Gene3D" id="2.30.29.30">
    <property type="entry name" value="Pleckstrin-homology domain (PH domain)/Phosphotyrosine-binding domain (PTB)"/>
    <property type="match status" value="1"/>
</dbReference>
<dbReference type="GO" id="GO:0005634">
    <property type="term" value="C:nucleus"/>
    <property type="evidence" value="ECO:0007669"/>
    <property type="project" value="UniProtKB-SubCell"/>
</dbReference>
<feature type="compositionally biased region" description="Basic and acidic residues" evidence="4">
    <location>
        <begin position="150"/>
        <end position="166"/>
    </location>
</feature>
<dbReference type="AlphaFoldDB" id="A0A1G4M817"/>
<evidence type="ECO:0000256" key="1">
    <source>
        <dbReference type="ARBA" id="ARBA00004123"/>
    </source>
</evidence>
<feature type="region of interest" description="Disordered" evidence="4">
    <location>
        <begin position="1"/>
        <end position="170"/>
    </location>
</feature>
<dbReference type="EMBL" id="LT598489">
    <property type="protein sequence ID" value="SCV99889.1"/>
    <property type="molecule type" value="Genomic_DNA"/>
</dbReference>
<keyword evidence="2" id="KW-0597">Phosphoprotein</keyword>
<feature type="domain" description="RanBD1" evidence="5">
    <location>
        <begin position="226"/>
        <end position="358"/>
    </location>
</feature>
<evidence type="ECO:0000256" key="3">
    <source>
        <dbReference type="ARBA" id="ARBA00023242"/>
    </source>
</evidence>
<evidence type="ECO:0000259" key="5">
    <source>
        <dbReference type="PROSITE" id="PS50196"/>
    </source>
</evidence>
<organism evidence="6 7">
    <name type="scientific">Lachancea fermentati</name>
    <name type="common">Zygosaccharomyces fermentati</name>
    <dbReference type="NCBI Taxonomy" id="4955"/>
    <lineage>
        <taxon>Eukaryota</taxon>
        <taxon>Fungi</taxon>
        <taxon>Dikarya</taxon>
        <taxon>Ascomycota</taxon>
        <taxon>Saccharomycotina</taxon>
        <taxon>Saccharomycetes</taxon>
        <taxon>Saccharomycetales</taxon>
        <taxon>Saccharomycetaceae</taxon>
        <taxon>Lachancea</taxon>
    </lineage>
</organism>
<proteinExistence type="predicted"/>
<dbReference type="Pfam" id="PF00638">
    <property type="entry name" value="Ran_BP1"/>
    <property type="match status" value="1"/>
</dbReference>
<keyword evidence="3" id="KW-0539">Nucleus</keyword>
<dbReference type="GO" id="GO:0006611">
    <property type="term" value="P:protein export from nucleus"/>
    <property type="evidence" value="ECO:0007669"/>
    <property type="project" value="UniProtKB-ARBA"/>
</dbReference>
<dbReference type="InterPro" id="IPR045255">
    <property type="entry name" value="RanBP1-like"/>
</dbReference>
<protein>
    <submittedName>
        <fullName evidence="6">LAFE_0B04742g1_1</fullName>
    </submittedName>
</protein>
<dbReference type="InterPro" id="IPR000156">
    <property type="entry name" value="Ran_bind_dom"/>
</dbReference>
<sequence>MTTPTKEPAIDPKKEEKAPILGEKETDNLKRTLTETEQEPVDEHTKRVKTHKEDEAASIGNSETDESKLDSKDETKKGEQDDEKHANIKEATRDDVDKAKLGEPVVKDDTTESSEQDKKPETKPKFTFGGSSAFSLGFGVTKSANAKSFKTNDDKESEDSDKKEGSSKPFAFGSGFAFGAGFAALNQEKSKSGNIFNKDDQETKVKSDSKPEDHKEEDTSETTPVEKDGIVKLEKQNIESGEELEKSIFQANAKLYQLTNLEEGWKERGVGGLHVNENPETGKSRIVMRSRGLLKVILNVPLIKGVSVHKGFPASLQGDKFIRIITVNEEKTPVQYALRTSKAEIAEELYNSIIKLLP</sequence>
<name>A0A1G4M817_LACFM</name>
<dbReference type="PROSITE" id="PS50196">
    <property type="entry name" value="RANBD1"/>
    <property type="match status" value="1"/>
</dbReference>
<dbReference type="STRING" id="4955.A0A1G4M817"/>
<reference evidence="7" key="1">
    <citation type="submission" date="2016-03" db="EMBL/GenBank/DDBJ databases">
        <authorList>
            <person name="Devillers H."/>
        </authorList>
    </citation>
    <scope>NUCLEOTIDE SEQUENCE [LARGE SCALE GENOMIC DNA]</scope>
</reference>
<evidence type="ECO:0000256" key="4">
    <source>
        <dbReference type="SAM" id="MobiDB-lite"/>
    </source>
</evidence>
<accession>A0A1G4M817</accession>
<evidence type="ECO:0000256" key="2">
    <source>
        <dbReference type="ARBA" id="ARBA00022553"/>
    </source>
</evidence>